<dbReference type="EC" id="5.4.99.-" evidence="3"/>
<dbReference type="Pfam" id="PF00849">
    <property type="entry name" value="PseudoU_synth_2"/>
    <property type="match status" value="1"/>
</dbReference>
<dbReference type="PROSITE" id="PS01129">
    <property type="entry name" value="PSI_RLU"/>
    <property type="match status" value="1"/>
</dbReference>
<sequence length="280" mass="31739">MTIRDFLKQKLHFSRRLLKTIKETDGAVLVNGCKRQTWEKLYAGDVIRIVFPEEEKAAYLQPQQLDLDIVYEDDAVLVINKCAGMAVIPSMNQPDQTVANGILGYYKQKGLPYTVHIVTRLDRDTSGLMLVAKHRYSHAILSEMQKQGSVRRKYLAIAEGELEEKQGTIDARIGRKEGSIIERTVTPSGQYAITHYKALQEMDKLSLLDVQLETGRTHQIRVHFASIGHPLAGDDLYGGSTELIARQALHSAQLTFTHPFQKEEMVFTSKLPLDMRQLME</sequence>
<name>A0ABU5CL07_9BACI</name>
<accession>A0ABU5CL07</accession>
<comment type="catalytic activity">
    <reaction evidence="1 3">
        <text>a uridine in RNA = a pseudouridine in RNA</text>
        <dbReference type="Rhea" id="RHEA:48348"/>
        <dbReference type="Rhea" id="RHEA-COMP:12068"/>
        <dbReference type="Rhea" id="RHEA-COMP:12069"/>
        <dbReference type="ChEBI" id="CHEBI:65314"/>
        <dbReference type="ChEBI" id="CHEBI:65315"/>
    </reaction>
</comment>
<comment type="caution">
    <text evidence="5">The sequence shown here is derived from an EMBL/GenBank/DDBJ whole genome shotgun (WGS) entry which is preliminary data.</text>
</comment>
<evidence type="ECO:0000256" key="1">
    <source>
        <dbReference type="ARBA" id="ARBA00000073"/>
    </source>
</evidence>
<dbReference type="InterPro" id="IPR006225">
    <property type="entry name" value="PsdUridine_synth_RluC/D"/>
</dbReference>
<gene>
    <name evidence="5" type="ORF">P5G51_012885</name>
</gene>
<proteinExistence type="inferred from homology"/>
<keyword evidence="3 5" id="KW-0413">Isomerase</keyword>
<evidence type="ECO:0000313" key="5">
    <source>
        <dbReference type="EMBL" id="MDY0406165.1"/>
    </source>
</evidence>
<dbReference type="Proteomes" id="UP001228376">
    <property type="component" value="Unassembled WGS sequence"/>
</dbReference>
<dbReference type="EMBL" id="JAROCA020000001">
    <property type="protein sequence ID" value="MDY0406165.1"/>
    <property type="molecule type" value="Genomic_DNA"/>
</dbReference>
<comment type="function">
    <text evidence="3">Responsible for synthesis of pseudouridine from uracil.</text>
</comment>
<dbReference type="Gene3D" id="3.30.2350.10">
    <property type="entry name" value="Pseudouridine synthase"/>
    <property type="match status" value="1"/>
</dbReference>
<protein>
    <recommendedName>
        <fullName evidence="3">Pseudouridine synthase</fullName>
        <ecNumber evidence="3">5.4.99.-</ecNumber>
    </recommendedName>
</protein>
<evidence type="ECO:0000256" key="2">
    <source>
        <dbReference type="ARBA" id="ARBA00010876"/>
    </source>
</evidence>
<dbReference type="NCBIfam" id="TIGR00005">
    <property type="entry name" value="rluA_subfam"/>
    <property type="match status" value="1"/>
</dbReference>
<organism evidence="5 6">
    <name type="scientific">Tigheibacillus jepli</name>
    <dbReference type="NCBI Taxonomy" id="3035914"/>
    <lineage>
        <taxon>Bacteria</taxon>
        <taxon>Bacillati</taxon>
        <taxon>Bacillota</taxon>
        <taxon>Bacilli</taxon>
        <taxon>Bacillales</taxon>
        <taxon>Bacillaceae</taxon>
        <taxon>Tigheibacillus</taxon>
    </lineage>
</organism>
<evidence type="ECO:0000259" key="4">
    <source>
        <dbReference type="Pfam" id="PF00849"/>
    </source>
</evidence>
<reference evidence="5 6" key="1">
    <citation type="submission" date="2023-10" db="EMBL/GenBank/DDBJ databases">
        <title>179-bfca-hs.</title>
        <authorList>
            <person name="Miliotis G."/>
            <person name="Sengupta P."/>
            <person name="Hameed A."/>
            <person name="Chuvochina M."/>
            <person name="Mcdonagh F."/>
            <person name="Simpson A.C."/>
            <person name="Singh N.K."/>
            <person name="Rekha P.D."/>
            <person name="Raman K."/>
            <person name="Hugenholtz P."/>
            <person name="Venkateswaran K."/>
        </authorList>
    </citation>
    <scope>NUCLEOTIDE SEQUENCE [LARGE SCALE GENOMIC DNA]</scope>
    <source>
        <strain evidence="5 6">179-BFC-A-HS</strain>
    </source>
</reference>
<dbReference type="PANTHER" id="PTHR21600">
    <property type="entry name" value="MITOCHONDRIAL RNA PSEUDOURIDINE SYNTHASE"/>
    <property type="match status" value="1"/>
</dbReference>
<dbReference type="InterPro" id="IPR050188">
    <property type="entry name" value="RluA_PseudoU_synthase"/>
</dbReference>
<comment type="similarity">
    <text evidence="2 3">Belongs to the pseudouridine synthase RluA family.</text>
</comment>
<dbReference type="InterPro" id="IPR006145">
    <property type="entry name" value="PsdUridine_synth_RsuA/RluA"/>
</dbReference>
<evidence type="ECO:0000313" key="6">
    <source>
        <dbReference type="Proteomes" id="UP001228376"/>
    </source>
</evidence>
<dbReference type="SUPFAM" id="SSF55120">
    <property type="entry name" value="Pseudouridine synthase"/>
    <property type="match status" value="1"/>
</dbReference>
<dbReference type="PANTHER" id="PTHR21600:SF35">
    <property type="entry name" value="PSEUDOURIDINE SYNTHASE"/>
    <property type="match status" value="1"/>
</dbReference>
<feature type="domain" description="Pseudouridine synthase RsuA/RluA-like" evidence="4">
    <location>
        <begin position="76"/>
        <end position="226"/>
    </location>
</feature>
<dbReference type="CDD" id="cd02869">
    <property type="entry name" value="PseudoU_synth_RluA_like"/>
    <property type="match status" value="1"/>
</dbReference>
<evidence type="ECO:0000256" key="3">
    <source>
        <dbReference type="RuleBase" id="RU362028"/>
    </source>
</evidence>
<dbReference type="GO" id="GO:0016853">
    <property type="term" value="F:isomerase activity"/>
    <property type="evidence" value="ECO:0007669"/>
    <property type="project" value="UniProtKB-KW"/>
</dbReference>
<dbReference type="InterPro" id="IPR006224">
    <property type="entry name" value="PsdUridine_synth_RluA-like_CS"/>
</dbReference>
<keyword evidence="6" id="KW-1185">Reference proteome</keyword>
<dbReference type="InterPro" id="IPR020103">
    <property type="entry name" value="PsdUridine_synth_cat_dom_sf"/>
</dbReference>